<accession>A0A151B658</accession>
<reference evidence="1 2" key="1">
    <citation type="submission" date="2016-02" db="EMBL/GenBank/DDBJ databases">
        <title>Genome sequence of Clostridium tepidiprofundi DSM 19306.</title>
        <authorList>
            <person name="Poehlein A."/>
            <person name="Daniel R."/>
        </authorList>
    </citation>
    <scope>NUCLEOTIDE SEQUENCE [LARGE SCALE GENOMIC DNA]</scope>
    <source>
        <strain evidence="1 2">DSM 19306</strain>
    </source>
</reference>
<keyword evidence="2" id="KW-1185">Reference proteome</keyword>
<comment type="caution">
    <text evidence="1">The sequence shown here is derived from an EMBL/GenBank/DDBJ whole genome shotgun (WGS) entry which is preliminary data.</text>
</comment>
<gene>
    <name evidence="1" type="ORF">CLTEP_05970</name>
</gene>
<dbReference type="PATRIC" id="fig|1121338.3.peg.604"/>
<dbReference type="STRING" id="1121338.CLTEP_05970"/>
<dbReference type="AlphaFoldDB" id="A0A151B658"/>
<evidence type="ECO:0000313" key="1">
    <source>
        <dbReference type="EMBL" id="KYH35421.1"/>
    </source>
</evidence>
<proteinExistence type="predicted"/>
<dbReference type="EMBL" id="LTBA01000003">
    <property type="protein sequence ID" value="KYH35421.1"/>
    <property type="molecule type" value="Genomic_DNA"/>
</dbReference>
<sequence length="32" mass="3587">MPSPFLNKVSDYEKSSSQSIKYVLSVLIILVT</sequence>
<evidence type="ECO:0000313" key="2">
    <source>
        <dbReference type="Proteomes" id="UP000075531"/>
    </source>
</evidence>
<protein>
    <submittedName>
        <fullName evidence="1">Uncharacterized protein</fullName>
    </submittedName>
</protein>
<dbReference type="Proteomes" id="UP000075531">
    <property type="component" value="Unassembled WGS sequence"/>
</dbReference>
<name>A0A151B658_9CLOT</name>
<organism evidence="1 2">
    <name type="scientific">Clostridium tepidiprofundi DSM 19306</name>
    <dbReference type="NCBI Taxonomy" id="1121338"/>
    <lineage>
        <taxon>Bacteria</taxon>
        <taxon>Bacillati</taxon>
        <taxon>Bacillota</taxon>
        <taxon>Clostridia</taxon>
        <taxon>Eubacteriales</taxon>
        <taxon>Clostridiaceae</taxon>
        <taxon>Clostridium</taxon>
    </lineage>
</organism>